<evidence type="ECO:0000313" key="1">
    <source>
        <dbReference type="EMBL" id="MDR6959518.1"/>
    </source>
</evidence>
<dbReference type="AlphaFoldDB" id="A0AAW8MCR1"/>
<dbReference type="EMBL" id="JAVDVC010000006">
    <property type="protein sequence ID" value="MDR6959518.1"/>
    <property type="molecule type" value="Genomic_DNA"/>
</dbReference>
<sequence length="240" mass="26661">MKKLSLRRLSSTAAMASLALGRGRFLEFTSGAEKIRMTLGPLTPCGASADECWIGLSSRHGPLLLSNADALLSLCGEVPVLTVEPPQAWYWQLINQRMAPVLSDLLAPLAPLAEEPALDDRWDCRVLIERHGEKAYGTLSLGAESLLQLLNDAPWRFIEQTVPERWVLAHPVIVGRMDLLVNQLRSLRPGDVLLPAEAVFDVQGRGNLQLGNRRWAVCSEDRNDHLQLRLIHEEGSIHEQ</sequence>
<organism evidence="1 2">
    <name type="scientific">Pseudomonas brassicacearum</name>
    <dbReference type="NCBI Taxonomy" id="930166"/>
    <lineage>
        <taxon>Bacteria</taxon>
        <taxon>Pseudomonadati</taxon>
        <taxon>Pseudomonadota</taxon>
        <taxon>Gammaproteobacteria</taxon>
        <taxon>Pseudomonadales</taxon>
        <taxon>Pseudomonadaceae</taxon>
        <taxon>Pseudomonas</taxon>
    </lineage>
</organism>
<dbReference type="Proteomes" id="UP001252613">
    <property type="component" value="Unassembled WGS sequence"/>
</dbReference>
<accession>A0AAW8MCR1</accession>
<dbReference type="RefSeq" id="WP_265028335.1">
    <property type="nucleotide sequence ID" value="NZ_JAVDVC010000006.1"/>
</dbReference>
<protein>
    <submittedName>
        <fullName evidence="1">Type III secretion protein Q</fullName>
    </submittedName>
</protein>
<evidence type="ECO:0000313" key="2">
    <source>
        <dbReference type="Proteomes" id="UP001252613"/>
    </source>
</evidence>
<reference evidence="1" key="1">
    <citation type="submission" date="2023-07" db="EMBL/GenBank/DDBJ databases">
        <title>Sorghum-associated microbial communities from plants grown in Nebraska, USA.</title>
        <authorList>
            <person name="Schachtman D."/>
        </authorList>
    </citation>
    <scope>NUCLEOTIDE SEQUENCE</scope>
    <source>
        <strain evidence="1">3432</strain>
    </source>
</reference>
<name>A0AAW8MCR1_9PSED</name>
<proteinExistence type="predicted"/>
<gene>
    <name evidence="1" type="ORF">J2W43_003515</name>
</gene>
<comment type="caution">
    <text evidence="1">The sequence shown here is derived from an EMBL/GenBank/DDBJ whole genome shotgun (WGS) entry which is preliminary data.</text>
</comment>